<dbReference type="OrthoDB" id="9806536at2"/>
<protein>
    <recommendedName>
        <fullName evidence="4">siroheme decarboxylase</fullName>
        <ecNumber evidence="4">4.1.1.111</ecNumber>
    </recommendedName>
</protein>
<evidence type="ECO:0000259" key="6">
    <source>
        <dbReference type="Pfam" id="PF17805"/>
    </source>
</evidence>
<evidence type="ECO:0000313" key="9">
    <source>
        <dbReference type="Proteomes" id="UP000193396"/>
    </source>
</evidence>
<dbReference type="Gene3D" id="3.30.70.3460">
    <property type="match status" value="1"/>
</dbReference>
<keyword evidence="1" id="KW-0456">Lyase</keyword>
<feature type="domain" description="Siroheme decarboxylase AsnC-like ligand binding" evidence="6">
    <location>
        <begin position="65"/>
        <end position="139"/>
    </location>
</feature>
<dbReference type="InterPro" id="IPR050684">
    <property type="entry name" value="HTH-Siroheme_Decarb"/>
</dbReference>
<comment type="similarity">
    <text evidence="3">Belongs to the Ahb/Nir family.</text>
</comment>
<reference evidence="8 9" key="1">
    <citation type="submission" date="2014-03" db="EMBL/GenBank/DDBJ databases">
        <title>The draft genome sequence of Thalassospira alkalitolerans JCM 18968.</title>
        <authorList>
            <person name="Lai Q."/>
            <person name="Shao Z."/>
        </authorList>
    </citation>
    <scope>NUCLEOTIDE SEQUENCE [LARGE SCALE GENOMIC DNA]</scope>
    <source>
        <strain evidence="8 9">JCM 18968</strain>
    </source>
</reference>
<evidence type="ECO:0000256" key="3">
    <source>
        <dbReference type="ARBA" id="ARBA00023457"/>
    </source>
</evidence>
<evidence type="ECO:0000256" key="2">
    <source>
        <dbReference type="ARBA" id="ARBA00023444"/>
    </source>
</evidence>
<evidence type="ECO:0000256" key="5">
    <source>
        <dbReference type="ARBA" id="ARBA00048470"/>
    </source>
</evidence>
<dbReference type="InterPro" id="IPR036390">
    <property type="entry name" value="WH_DNA-bd_sf"/>
</dbReference>
<dbReference type="SUPFAM" id="SSF46785">
    <property type="entry name" value="Winged helix' DNA-binding domain"/>
    <property type="match status" value="1"/>
</dbReference>
<sequence>MKPLQRDLINNLQGGFPICDRPFQELATRLGYDEETVIKGVKDLITDGYVSRFGPLYNTEKLGGAVTLAAMKVPAERFDQVAEQVNAFEEVAHNYEREDTLNMWFVILAENENALLKVIDQIEATTGITVLNFPKEKEFFLELRLEVPEE</sequence>
<comment type="pathway">
    <text evidence="2">Porphyrin-containing compound metabolism.</text>
</comment>
<dbReference type="Proteomes" id="UP000193396">
    <property type="component" value="Unassembled WGS sequence"/>
</dbReference>
<keyword evidence="9" id="KW-1185">Reference proteome</keyword>
<comment type="caution">
    <text evidence="8">The sequence shown here is derived from an EMBL/GenBank/DDBJ whole genome shotgun (WGS) entry which is preliminary data.</text>
</comment>
<dbReference type="STRING" id="1293890.TALK_03605"/>
<evidence type="ECO:0000313" key="8">
    <source>
        <dbReference type="EMBL" id="OSQ49456.1"/>
    </source>
</evidence>
<dbReference type="RefSeq" id="WP_085615975.1">
    <property type="nucleotide sequence ID" value="NZ_JFKB01000002.1"/>
</dbReference>
<evidence type="ECO:0000259" key="7">
    <source>
        <dbReference type="Pfam" id="PF22451"/>
    </source>
</evidence>
<organism evidence="8 9">
    <name type="scientific">Thalassospira alkalitolerans</name>
    <dbReference type="NCBI Taxonomy" id="1293890"/>
    <lineage>
        <taxon>Bacteria</taxon>
        <taxon>Pseudomonadati</taxon>
        <taxon>Pseudomonadota</taxon>
        <taxon>Alphaproteobacteria</taxon>
        <taxon>Rhodospirillales</taxon>
        <taxon>Thalassospiraceae</taxon>
        <taxon>Thalassospira</taxon>
    </lineage>
</organism>
<name>A0A1Y2LEP3_9PROT</name>
<dbReference type="GO" id="GO:0016829">
    <property type="term" value="F:lyase activity"/>
    <property type="evidence" value="ECO:0007669"/>
    <property type="project" value="UniProtKB-KW"/>
</dbReference>
<dbReference type="Pfam" id="PF22451">
    <property type="entry name" value="NirdL-like_HTH"/>
    <property type="match status" value="1"/>
</dbReference>
<dbReference type="InterPro" id="IPR053953">
    <property type="entry name" value="NirdL-like_HTH"/>
</dbReference>
<accession>A0A1Y2LEP3</accession>
<dbReference type="Pfam" id="PF17805">
    <property type="entry name" value="AsnC_trans_reg2"/>
    <property type="match status" value="1"/>
</dbReference>
<evidence type="ECO:0000256" key="1">
    <source>
        <dbReference type="ARBA" id="ARBA00023239"/>
    </source>
</evidence>
<feature type="domain" description="Siroheme decarboxylase NirL-like HTH" evidence="7">
    <location>
        <begin position="6"/>
        <end position="49"/>
    </location>
</feature>
<dbReference type="PANTHER" id="PTHR43413:SF1">
    <property type="entry name" value="SIROHEME DECARBOXYLASE NIRL SUBUNIT"/>
    <property type="match status" value="1"/>
</dbReference>
<gene>
    <name evidence="8" type="ORF">TALK_03605</name>
</gene>
<dbReference type="EC" id="4.1.1.111" evidence="4"/>
<proteinExistence type="inferred from homology"/>
<dbReference type="InterPro" id="IPR040523">
    <property type="entry name" value="AsnC_trans_reg2"/>
</dbReference>
<dbReference type="PANTHER" id="PTHR43413">
    <property type="entry name" value="TRANSCRIPTIONAL REGULATOR, ASNC FAMILY"/>
    <property type="match status" value="1"/>
</dbReference>
<evidence type="ECO:0000256" key="4">
    <source>
        <dbReference type="ARBA" id="ARBA00023471"/>
    </source>
</evidence>
<dbReference type="EMBL" id="JFKB01000002">
    <property type="protein sequence ID" value="OSQ49456.1"/>
    <property type="molecule type" value="Genomic_DNA"/>
</dbReference>
<comment type="catalytic activity">
    <reaction evidence="5">
        <text>siroheme + 2 H(+) = 12,18-didecarboxysiroheme + 2 CO2</text>
        <dbReference type="Rhea" id="RHEA:19093"/>
        <dbReference type="ChEBI" id="CHEBI:15378"/>
        <dbReference type="ChEBI" id="CHEBI:16526"/>
        <dbReference type="ChEBI" id="CHEBI:60052"/>
        <dbReference type="ChEBI" id="CHEBI:140497"/>
        <dbReference type="EC" id="4.1.1.111"/>
    </reaction>
</comment>
<dbReference type="AlphaFoldDB" id="A0A1Y2LEP3"/>